<dbReference type="Proteomes" id="UP001519296">
    <property type="component" value="Unassembled WGS sequence"/>
</dbReference>
<evidence type="ECO:0000313" key="2">
    <source>
        <dbReference type="EMBL" id="MBP2622601.1"/>
    </source>
</evidence>
<organism evidence="2 3">
    <name type="scientific">Streptococcus oricebi</name>
    <dbReference type="NCBI Taxonomy" id="1547447"/>
    <lineage>
        <taxon>Bacteria</taxon>
        <taxon>Bacillati</taxon>
        <taxon>Bacillota</taxon>
        <taxon>Bacilli</taxon>
        <taxon>Lactobacillales</taxon>
        <taxon>Streptococcaceae</taxon>
        <taxon>Streptococcus</taxon>
    </lineage>
</organism>
<keyword evidence="3" id="KW-1185">Reference proteome</keyword>
<dbReference type="RefSeq" id="WP_209626627.1">
    <property type="nucleotide sequence ID" value="NZ_PRDG01000001.1"/>
</dbReference>
<evidence type="ECO:0000256" key="1">
    <source>
        <dbReference type="SAM" id="Phobius"/>
    </source>
</evidence>
<evidence type="ECO:0000313" key="3">
    <source>
        <dbReference type="Proteomes" id="UP001519296"/>
    </source>
</evidence>
<gene>
    <name evidence="2" type="ORF">C4K46_01455</name>
</gene>
<reference evidence="2 3" key="1">
    <citation type="submission" date="2018-02" db="EMBL/GenBank/DDBJ databases">
        <title>Draft genome sequence of Streptococcus oricebi CCUG 70868T type strain.</title>
        <authorList>
            <person name="Mendez V."/>
            <person name="Salva-Serra F."/>
            <person name="Jaen-Luchoro D."/>
            <person name="Gonzales-Siles L."/>
            <person name="Karlsson R."/>
            <person name="Engstrom-Jakobsson H."/>
            <person name="Busquets A."/>
            <person name="Gomila M."/>
            <person name="Pineiro-Iglesias B."/>
            <person name="Bennasar-Figueras A."/>
            <person name="Seeger M."/>
            <person name="Moore E."/>
        </authorList>
    </citation>
    <scope>NUCLEOTIDE SEQUENCE [LARGE SCALE GENOMIC DNA]</scope>
    <source>
        <strain evidence="2 3">CCUG 70868</strain>
    </source>
</reference>
<protein>
    <recommendedName>
        <fullName evidence="4">DUF443 family protein</fullName>
    </recommendedName>
</protein>
<evidence type="ECO:0008006" key="4">
    <source>
        <dbReference type="Google" id="ProtNLM"/>
    </source>
</evidence>
<comment type="caution">
    <text evidence="2">The sequence shown here is derived from an EMBL/GenBank/DDBJ whole genome shotgun (WGS) entry which is preliminary data.</text>
</comment>
<keyword evidence="1" id="KW-1133">Transmembrane helix</keyword>
<dbReference type="EMBL" id="PRDG01000001">
    <property type="protein sequence ID" value="MBP2622601.1"/>
    <property type="molecule type" value="Genomic_DNA"/>
</dbReference>
<keyword evidence="1" id="KW-0472">Membrane</keyword>
<feature type="transmembrane region" description="Helical" evidence="1">
    <location>
        <begin position="66"/>
        <end position="87"/>
    </location>
</feature>
<feature type="transmembrane region" description="Helical" evidence="1">
    <location>
        <begin position="130"/>
        <end position="161"/>
    </location>
</feature>
<sequence length="183" mass="21934">MYDYKKIIPFGYYKKRPIYYSVDEERLKESSAEEIPRNLNSWVVGATLLALPVIRMSQHFMILQNIYFRLFLFILMTLGVLVTTKIFNRNQYQQLALSDFYISNMEYREFLNQQIKNNRLLFYFRIGTNIFLFVSILLCIFQASVLGFFLYGLSLFIVYLLKSNQIKHRKKIVTKLLKELEND</sequence>
<proteinExistence type="predicted"/>
<keyword evidence="1" id="KW-0812">Transmembrane</keyword>
<name>A0ABS5B263_9STRE</name>
<accession>A0ABS5B263</accession>